<dbReference type="eggNOG" id="ENOG50302T2">
    <property type="taxonomic scope" value="Bacteria"/>
</dbReference>
<evidence type="ECO:0000313" key="1">
    <source>
        <dbReference type="EMBL" id="ACM21260.1"/>
    </source>
</evidence>
<dbReference type="OrthoDB" id="5392794at2"/>
<dbReference type="AlphaFoldDB" id="B9M2R4"/>
<accession>B9M2R4</accession>
<evidence type="ECO:0000313" key="2">
    <source>
        <dbReference type="Proteomes" id="UP000007721"/>
    </source>
</evidence>
<dbReference type="HOGENOM" id="CLU_993091_0_0_7"/>
<keyword evidence="2" id="KW-1185">Reference proteome</keyword>
<name>B9M2R4_GEODF</name>
<dbReference type="EMBL" id="CP001390">
    <property type="protein sequence ID" value="ACM21260.1"/>
    <property type="molecule type" value="Genomic_DNA"/>
</dbReference>
<dbReference type="RefSeq" id="WP_012647988.1">
    <property type="nucleotide sequence ID" value="NC_011979.1"/>
</dbReference>
<gene>
    <name evidence="1" type="ordered locus">Geob_2917</name>
</gene>
<dbReference type="STRING" id="316067.Geob_2917"/>
<sequence length="280" mass="31963">MAKLPGNEQLTDLRGNALFSLRDISFLDAVEKKRIYSRLIPDRLYHVLGIRPGTFGEAEGNAKIEFIAPRGLGLMRIEARISSADKERVFFLELADTQYRQMELSFCIINDLSAPRYNVDKDESGEDNCFASTGRNIPEEIRAMEAGLFPNQTHRGLRMFREVFTLLELFVDGLGMEMIVAEPLTYDNALRYEKYGFDYITGKRLMQDINEGFKPGGMLYARLDNSNPFRRPEMAATAFGRSWSIHDGIMDEPWDDVKIYKMIGRSAGVNTFPDGDRLEK</sequence>
<reference evidence="1 2" key="1">
    <citation type="submission" date="2009-01" db="EMBL/GenBank/DDBJ databases">
        <title>Complete sequence of Geobacter sp. FRC-32.</title>
        <authorList>
            <consortium name="US DOE Joint Genome Institute"/>
            <person name="Lucas S."/>
            <person name="Copeland A."/>
            <person name="Lapidus A."/>
            <person name="Glavina del Rio T."/>
            <person name="Dalin E."/>
            <person name="Tice H."/>
            <person name="Bruce D."/>
            <person name="Goodwin L."/>
            <person name="Pitluck S."/>
            <person name="Saunders E."/>
            <person name="Brettin T."/>
            <person name="Detter J.C."/>
            <person name="Han C."/>
            <person name="Larimer F."/>
            <person name="Land M."/>
            <person name="Hauser L."/>
            <person name="Kyrpides N."/>
            <person name="Ovchinnikova G."/>
            <person name="Kostka J."/>
            <person name="Richardson P."/>
        </authorList>
    </citation>
    <scope>NUCLEOTIDE SEQUENCE [LARGE SCALE GENOMIC DNA]</scope>
    <source>
        <strain evidence="2">DSM 22248 / JCM 15807 / FRC-32</strain>
    </source>
</reference>
<organism evidence="1 2">
    <name type="scientific">Geotalea daltonii (strain DSM 22248 / JCM 15807 / FRC-32)</name>
    <name type="common">Geobacter daltonii</name>
    <dbReference type="NCBI Taxonomy" id="316067"/>
    <lineage>
        <taxon>Bacteria</taxon>
        <taxon>Pseudomonadati</taxon>
        <taxon>Thermodesulfobacteriota</taxon>
        <taxon>Desulfuromonadia</taxon>
        <taxon>Geobacterales</taxon>
        <taxon>Geobacteraceae</taxon>
        <taxon>Geotalea</taxon>
    </lineage>
</organism>
<proteinExistence type="predicted"/>
<dbReference type="Proteomes" id="UP000007721">
    <property type="component" value="Chromosome"/>
</dbReference>
<protein>
    <submittedName>
        <fullName evidence="1">Uncharacterized protein</fullName>
    </submittedName>
</protein>
<dbReference type="KEGG" id="geo:Geob_2917"/>